<keyword evidence="4" id="KW-1185">Reference proteome</keyword>
<proteinExistence type="inferred from homology"/>
<evidence type="ECO:0000256" key="1">
    <source>
        <dbReference type="ARBA" id="ARBA00006226"/>
    </source>
</evidence>
<dbReference type="Proteomes" id="UP001063228">
    <property type="component" value="Chromosome"/>
</dbReference>
<gene>
    <name evidence="3" type="ORF">K3169_27800</name>
</gene>
<reference evidence="3" key="1">
    <citation type="submission" date="2021-08" db="EMBL/GenBank/DDBJ databases">
        <title>Complete genome sequence of Pseudomonas phytophila.</title>
        <authorList>
            <person name="Weir B.S."/>
            <person name="Templeton M.D."/>
            <person name="Arshed S."/>
            <person name="Andersen M.T."/>
            <person name="Jayaraman J."/>
        </authorList>
    </citation>
    <scope>NUCLEOTIDE SEQUENCE</scope>
    <source>
        <strain evidence="3">ICMP 23753</strain>
    </source>
</reference>
<dbReference type="EMBL" id="CP081201">
    <property type="protein sequence ID" value="UXZ99341.1"/>
    <property type="molecule type" value="Genomic_DNA"/>
</dbReference>
<accession>A0ABY6FMV9</accession>
<dbReference type="Gene3D" id="3.30.2310.20">
    <property type="entry name" value="RelE-like"/>
    <property type="match status" value="1"/>
</dbReference>
<keyword evidence="2" id="KW-1277">Toxin-antitoxin system</keyword>
<organism evidence="3 4">
    <name type="scientific">Pseudomonas phytophila</name>
    <dbReference type="NCBI Taxonomy" id="2867264"/>
    <lineage>
        <taxon>Bacteria</taxon>
        <taxon>Pseudomonadati</taxon>
        <taxon>Pseudomonadota</taxon>
        <taxon>Gammaproteobacteria</taxon>
        <taxon>Pseudomonadales</taxon>
        <taxon>Pseudomonadaceae</taxon>
        <taxon>Pseudomonas</taxon>
    </lineage>
</organism>
<evidence type="ECO:0000256" key="2">
    <source>
        <dbReference type="ARBA" id="ARBA00022649"/>
    </source>
</evidence>
<protein>
    <submittedName>
        <fullName evidence="3">Type II toxin-antitoxin system RelE/ParE family toxin</fullName>
    </submittedName>
</protein>
<dbReference type="Pfam" id="PF05016">
    <property type="entry name" value="ParE_toxin"/>
    <property type="match status" value="1"/>
</dbReference>
<dbReference type="InterPro" id="IPR007712">
    <property type="entry name" value="RelE/ParE_toxin"/>
</dbReference>
<evidence type="ECO:0000313" key="4">
    <source>
        <dbReference type="Proteomes" id="UP001063228"/>
    </source>
</evidence>
<dbReference type="PANTHER" id="PTHR33755">
    <property type="entry name" value="TOXIN PARE1-RELATED"/>
    <property type="match status" value="1"/>
</dbReference>
<dbReference type="PANTHER" id="PTHR33755:SF5">
    <property type="entry name" value="TYPE II TOXIN-ANTITOXIN SYSTEM RELE_PARE FAMILY TOXIN"/>
    <property type="match status" value="1"/>
</dbReference>
<name>A0ABY6FMV9_9PSED</name>
<sequence length="86" mass="9874">MTEKARSDLLSIHEYYVANAGPKVATGIILHLLEKLDPLTIFSSMGRPALRPGVRELVFARYPFLALYRINDQEIQVIRIRHQRNA</sequence>
<comment type="similarity">
    <text evidence="1">Belongs to the RelE toxin family.</text>
</comment>
<dbReference type="InterPro" id="IPR035093">
    <property type="entry name" value="RelE/ParE_toxin_dom_sf"/>
</dbReference>
<dbReference type="InterPro" id="IPR051803">
    <property type="entry name" value="TA_system_RelE-like_toxin"/>
</dbReference>
<evidence type="ECO:0000313" key="3">
    <source>
        <dbReference type="EMBL" id="UXZ99341.1"/>
    </source>
</evidence>